<comment type="subcellular location">
    <subcellularLocation>
        <location evidence="1">Cell membrane</location>
        <topology evidence="1">Multi-pass membrane protein</topology>
    </subcellularLocation>
</comment>
<dbReference type="EMBL" id="ABID01000061">
    <property type="protein sequence ID" value="EDQ02986.1"/>
    <property type="molecule type" value="Genomic_DNA"/>
</dbReference>
<evidence type="ECO:0000256" key="7">
    <source>
        <dbReference type="SAM" id="Phobius"/>
    </source>
</evidence>
<dbReference type="Gene3D" id="3.40.50.300">
    <property type="entry name" value="P-loop containing nucleotide triphosphate hydrolases"/>
    <property type="match status" value="1"/>
</dbReference>
<keyword evidence="6 7" id="KW-0472">Membrane</keyword>
<dbReference type="InterPro" id="IPR036640">
    <property type="entry name" value="ABC1_TM_sf"/>
</dbReference>
<organism evidence="10 11">
    <name type="scientific">Sulfitobacter indolifex HEL-45</name>
    <dbReference type="NCBI Taxonomy" id="391624"/>
    <lineage>
        <taxon>Bacteria</taxon>
        <taxon>Pseudomonadati</taxon>
        <taxon>Pseudomonadota</taxon>
        <taxon>Alphaproteobacteria</taxon>
        <taxon>Rhodobacterales</taxon>
        <taxon>Roseobacteraceae</taxon>
        <taxon>Sulfitobacter</taxon>
    </lineage>
</organism>
<feature type="transmembrane region" description="Helical" evidence="7">
    <location>
        <begin position="152"/>
        <end position="176"/>
    </location>
</feature>
<dbReference type="Gene3D" id="1.20.1560.10">
    <property type="entry name" value="ABC transporter type 1, transmembrane domain"/>
    <property type="match status" value="1"/>
</dbReference>
<dbReference type="InterPro" id="IPR039421">
    <property type="entry name" value="Type_1_exporter"/>
</dbReference>
<feature type="transmembrane region" description="Helical" evidence="7">
    <location>
        <begin position="79"/>
        <end position="96"/>
    </location>
</feature>
<evidence type="ECO:0000259" key="8">
    <source>
        <dbReference type="PROSITE" id="PS50893"/>
    </source>
</evidence>
<gene>
    <name evidence="10" type="ORF">OIHEL45_16986</name>
</gene>
<dbReference type="Pfam" id="PF00005">
    <property type="entry name" value="ABC_tran"/>
    <property type="match status" value="1"/>
</dbReference>
<dbReference type="SMART" id="SM00382">
    <property type="entry name" value="AAA"/>
    <property type="match status" value="1"/>
</dbReference>
<feature type="transmembrane region" description="Helical" evidence="7">
    <location>
        <begin position="266"/>
        <end position="289"/>
    </location>
</feature>
<dbReference type="Proteomes" id="UP000003257">
    <property type="component" value="Unassembled WGS sequence"/>
</dbReference>
<keyword evidence="5 7" id="KW-1133">Transmembrane helix</keyword>
<evidence type="ECO:0000256" key="4">
    <source>
        <dbReference type="ARBA" id="ARBA00022840"/>
    </source>
</evidence>
<dbReference type="SUPFAM" id="SSF52540">
    <property type="entry name" value="P-loop containing nucleoside triphosphate hydrolases"/>
    <property type="match status" value="1"/>
</dbReference>
<keyword evidence="11" id="KW-1185">Reference proteome</keyword>
<name>A0ABM9X0P0_9RHOB</name>
<dbReference type="InterPro" id="IPR027417">
    <property type="entry name" value="P-loop_NTPase"/>
</dbReference>
<dbReference type="InterPro" id="IPR011527">
    <property type="entry name" value="ABC1_TM_dom"/>
</dbReference>
<proteinExistence type="predicted"/>
<dbReference type="PROSITE" id="PS00211">
    <property type="entry name" value="ABC_TRANSPORTER_1"/>
    <property type="match status" value="1"/>
</dbReference>
<feature type="transmembrane region" description="Helical" evidence="7">
    <location>
        <begin position="37"/>
        <end position="59"/>
    </location>
</feature>
<dbReference type="RefSeq" id="WP_007121432.1">
    <property type="nucleotide sequence ID" value="NZ_ABID01000061.1"/>
</dbReference>
<dbReference type="PROSITE" id="PS50929">
    <property type="entry name" value="ABC_TM1F"/>
    <property type="match status" value="1"/>
</dbReference>
<dbReference type="PANTHER" id="PTHR43394">
    <property type="entry name" value="ATP-DEPENDENT PERMEASE MDL1, MITOCHONDRIAL"/>
    <property type="match status" value="1"/>
</dbReference>
<evidence type="ECO:0000256" key="6">
    <source>
        <dbReference type="ARBA" id="ARBA00023136"/>
    </source>
</evidence>
<evidence type="ECO:0000256" key="1">
    <source>
        <dbReference type="ARBA" id="ARBA00004651"/>
    </source>
</evidence>
<evidence type="ECO:0000259" key="9">
    <source>
        <dbReference type="PROSITE" id="PS50929"/>
    </source>
</evidence>
<dbReference type="InterPro" id="IPR003593">
    <property type="entry name" value="AAA+_ATPase"/>
</dbReference>
<sequence length="608" mass="68125">MANSLRRRANTLKEKVTKSLSLWSEVFALLRYSDPRLSVIVVIATGAEIGLMLGALFAVKAVIQVMAETESISAITGQIFAYASAIMSLFLAGRVVQSVANYHRVAQGYIVADYVNQSLQDRAVKADLSFYDSALYFDSLERARQAGAQRPAMVISNVLSVFRGGLMLIALVVVLGSIEWRLLPICFVAVVLVLLVQLRFTRLKFERQKELVQQERQAGYADWLMTTEPHAKEIRLWDLSNYLRGIFQRIRVMLRREYLIIERRKAIAESSVAVVGTLLFVGAGGFLLYQVNTGQADISDLVIIILLLQRSEIAGRDFTGSLSRLYDDQLFLNQLFKFMEIEPKIESKVYSAPLPTTLNEGIQVENVTFRYPGTDRPALDGASLQIRPNTFTALIGGNGSGKTTLIKLLCRLYDPQEGRITYEGTDIRELDPVAYRRHLGVIFQDFVQFAYSGRENLRISDLTQEDEERMLKAAKLTGAHEVLSSLPNGYDTILSRIFDGGHELSGGQWQKVALARAVYPHSKFIILDEPTSAIDPNAEAEIFEGFRDKMEGRGALVISHRLSTIRQADFTYVLEKGRITEAGSHVHLINNQAGYAKMFEKQGRGFRT</sequence>
<evidence type="ECO:0000313" key="10">
    <source>
        <dbReference type="EMBL" id="EDQ02986.1"/>
    </source>
</evidence>
<accession>A0ABM9X0P0</accession>
<reference evidence="10 11" key="1">
    <citation type="submission" date="2007-11" db="EMBL/GenBank/DDBJ databases">
        <authorList>
            <person name="Wagner-Dobler I."/>
            <person name="Ferriera S."/>
            <person name="Johnson J."/>
            <person name="Kravitz S."/>
            <person name="Beeson K."/>
            <person name="Sutton G."/>
            <person name="Rogers Y.-H."/>
            <person name="Friedman R."/>
            <person name="Frazier M."/>
            <person name="Venter J.C."/>
        </authorList>
    </citation>
    <scope>NUCLEOTIDE SEQUENCE [LARGE SCALE GENOMIC DNA]</scope>
    <source>
        <strain evidence="10 11">HEL-45</strain>
    </source>
</reference>
<feature type="domain" description="ABC transporter" evidence="8">
    <location>
        <begin position="362"/>
        <end position="601"/>
    </location>
</feature>
<dbReference type="PANTHER" id="PTHR43394:SF1">
    <property type="entry name" value="ATP-BINDING CASSETTE SUB-FAMILY B MEMBER 10, MITOCHONDRIAL"/>
    <property type="match status" value="1"/>
</dbReference>
<dbReference type="GO" id="GO:0005524">
    <property type="term" value="F:ATP binding"/>
    <property type="evidence" value="ECO:0007669"/>
    <property type="project" value="UniProtKB-KW"/>
</dbReference>
<dbReference type="SUPFAM" id="SSF90123">
    <property type="entry name" value="ABC transporter transmembrane region"/>
    <property type="match status" value="1"/>
</dbReference>
<keyword evidence="2 7" id="KW-0812">Transmembrane</keyword>
<evidence type="ECO:0000256" key="5">
    <source>
        <dbReference type="ARBA" id="ARBA00022989"/>
    </source>
</evidence>
<keyword evidence="4 10" id="KW-0067">ATP-binding</keyword>
<evidence type="ECO:0000256" key="3">
    <source>
        <dbReference type="ARBA" id="ARBA00022741"/>
    </source>
</evidence>
<dbReference type="InterPro" id="IPR017871">
    <property type="entry name" value="ABC_transporter-like_CS"/>
</dbReference>
<dbReference type="InterPro" id="IPR003439">
    <property type="entry name" value="ABC_transporter-like_ATP-bd"/>
</dbReference>
<feature type="domain" description="ABC transmembrane type-1" evidence="9">
    <location>
        <begin position="39"/>
        <end position="310"/>
    </location>
</feature>
<feature type="transmembrane region" description="Helical" evidence="7">
    <location>
        <begin position="182"/>
        <end position="200"/>
    </location>
</feature>
<evidence type="ECO:0000313" key="11">
    <source>
        <dbReference type="Proteomes" id="UP000003257"/>
    </source>
</evidence>
<evidence type="ECO:0000256" key="2">
    <source>
        <dbReference type="ARBA" id="ARBA00022692"/>
    </source>
</evidence>
<comment type="caution">
    <text evidence="10">The sequence shown here is derived from an EMBL/GenBank/DDBJ whole genome shotgun (WGS) entry which is preliminary data.</text>
</comment>
<protein>
    <submittedName>
        <fullName evidence="10">Subtilin transport ATP-binding protein, putative</fullName>
    </submittedName>
</protein>
<keyword evidence="3" id="KW-0547">Nucleotide-binding</keyword>
<dbReference type="PROSITE" id="PS50893">
    <property type="entry name" value="ABC_TRANSPORTER_2"/>
    <property type="match status" value="1"/>
</dbReference>